<name>A0A5P1F875_ASPOF</name>
<protein>
    <recommendedName>
        <fullName evidence="10">Bifunctional inhibitor/plant lipid transfer protein/seed storage helical domain-containing protein</fullName>
    </recommendedName>
</protein>
<evidence type="ECO:0000256" key="5">
    <source>
        <dbReference type="ARBA" id="ARBA00023157"/>
    </source>
</evidence>
<sequence>MAQIQKTANIFSVLAFALAVMLVNQASAQSVGCTTAIVSLAPCLGYITGNSSTPSTSCCSQLSSVVQTQAQCLCSLLNGGGSSFGININQTQALTLPGACKVKTPPVSQCNAATGPSQSSPSVPTPTTPSNPSNPSTPAVPSTPSGSKTVPTAGQAPSAGSSIKFAPSILFLVFLASALSSF</sequence>
<organism evidence="11 12">
    <name type="scientific">Asparagus officinalis</name>
    <name type="common">Garden asparagus</name>
    <dbReference type="NCBI Taxonomy" id="4686"/>
    <lineage>
        <taxon>Eukaryota</taxon>
        <taxon>Viridiplantae</taxon>
        <taxon>Streptophyta</taxon>
        <taxon>Embryophyta</taxon>
        <taxon>Tracheophyta</taxon>
        <taxon>Spermatophyta</taxon>
        <taxon>Magnoliopsida</taxon>
        <taxon>Liliopsida</taxon>
        <taxon>Asparagales</taxon>
        <taxon>Asparagaceae</taxon>
        <taxon>Asparagoideae</taxon>
        <taxon>Asparagus</taxon>
    </lineage>
</organism>
<evidence type="ECO:0000256" key="3">
    <source>
        <dbReference type="ARBA" id="ARBA00022622"/>
    </source>
</evidence>
<evidence type="ECO:0000256" key="2">
    <source>
        <dbReference type="ARBA" id="ARBA00009748"/>
    </source>
</evidence>
<feature type="domain" description="Bifunctional inhibitor/plant lipid transfer protein/seed storage helical" evidence="10">
    <location>
        <begin position="33"/>
        <end position="110"/>
    </location>
</feature>
<feature type="chain" id="PRO_5024414251" description="Bifunctional inhibitor/plant lipid transfer protein/seed storage helical domain-containing protein" evidence="9">
    <location>
        <begin position="29"/>
        <end position="182"/>
    </location>
</feature>
<dbReference type="InterPro" id="IPR000528">
    <property type="entry name" value="Plant_nsLTP"/>
</dbReference>
<feature type="region of interest" description="Disordered" evidence="8">
    <location>
        <begin position="111"/>
        <end position="157"/>
    </location>
</feature>
<dbReference type="AlphaFoldDB" id="A0A5P1F875"/>
<evidence type="ECO:0000256" key="8">
    <source>
        <dbReference type="SAM" id="MobiDB-lite"/>
    </source>
</evidence>
<keyword evidence="5" id="KW-1015">Disulfide bond</keyword>
<feature type="compositionally biased region" description="Low complexity" evidence="8">
    <location>
        <begin position="130"/>
        <end position="147"/>
    </location>
</feature>
<keyword evidence="12" id="KW-1185">Reference proteome</keyword>
<dbReference type="Gene3D" id="1.10.110.10">
    <property type="entry name" value="Plant lipid-transfer and hydrophobic proteins"/>
    <property type="match status" value="1"/>
</dbReference>
<comment type="similarity">
    <text evidence="2">Belongs to the plant LTP family.</text>
</comment>
<dbReference type="Gramene" id="ONK74334">
    <property type="protein sequence ID" value="ONK74334"/>
    <property type="gene ID" value="A4U43_C03F5170"/>
</dbReference>
<dbReference type="PANTHER" id="PTHR33044">
    <property type="entry name" value="BIFUNCTIONAL INHIBITOR/LIPID-TRANSFER PROTEIN/SEED STORAGE 2S ALBUMIN SUPERFAMILY PROTEIN-RELATED"/>
    <property type="match status" value="1"/>
</dbReference>
<evidence type="ECO:0000256" key="6">
    <source>
        <dbReference type="ARBA" id="ARBA00023180"/>
    </source>
</evidence>
<dbReference type="InterPro" id="IPR016140">
    <property type="entry name" value="Bifunc_inhib/LTP/seed_store"/>
</dbReference>
<evidence type="ECO:0000256" key="4">
    <source>
        <dbReference type="ARBA" id="ARBA00022729"/>
    </source>
</evidence>
<dbReference type="GO" id="GO:0098552">
    <property type="term" value="C:side of membrane"/>
    <property type="evidence" value="ECO:0007669"/>
    <property type="project" value="UniProtKB-KW"/>
</dbReference>
<comment type="subcellular location">
    <subcellularLocation>
        <location evidence="1">Cell membrane</location>
        <topology evidence="1">Lipid-anchor</topology>
        <topology evidence="1">GPI-anchor</topology>
    </subcellularLocation>
</comment>
<keyword evidence="3" id="KW-0336">GPI-anchor</keyword>
<keyword evidence="3" id="KW-0472">Membrane</keyword>
<dbReference type="PRINTS" id="PR00382">
    <property type="entry name" value="LIPIDTRNSFER"/>
</dbReference>
<feature type="signal peptide" evidence="9">
    <location>
        <begin position="1"/>
        <end position="28"/>
    </location>
</feature>
<dbReference type="GO" id="GO:0006869">
    <property type="term" value="P:lipid transport"/>
    <property type="evidence" value="ECO:0007669"/>
    <property type="project" value="InterPro"/>
</dbReference>
<evidence type="ECO:0000259" key="10">
    <source>
        <dbReference type="SMART" id="SM00499"/>
    </source>
</evidence>
<keyword evidence="4 9" id="KW-0732">Signal</keyword>
<reference evidence="12" key="1">
    <citation type="journal article" date="2017" name="Nat. Commun.">
        <title>The asparagus genome sheds light on the origin and evolution of a young Y chromosome.</title>
        <authorList>
            <person name="Harkess A."/>
            <person name="Zhou J."/>
            <person name="Xu C."/>
            <person name="Bowers J.E."/>
            <person name="Van der Hulst R."/>
            <person name="Ayyampalayam S."/>
            <person name="Mercati F."/>
            <person name="Riccardi P."/>
            <person name="McKain M.R."/>
            <person name="Kakrana A."/>
            <person name="Tang H."/>
            <person name="Ray J."/>
            <person name="Groenendijk J."/>
            <person name="Arikit S."/>
            <person name="Mathioni S.M."/>
            <person name="Nakano M."/>
            <person name="Shan H."/>
            <person name="Telgmann-Rauber A."/>
            <person name="Kanno A."/>
            <person name="Yue Z."/>
            <person name="Chen H."/>
            <person name="Li W."/>
            <person name="Chen Y."/>
            <person name="Xu X."/>
            <person name="Zhang Y."/>
            <person name="Luo S."/>
            <person name="Chen H."/>
            <person name="Gao J."/>
            <person name="Mao Z."/>
            <person name="Pires J.C."/>
            <person name="Luo M."/>
            <person name="Kudrna D."/>
            <person name="Wing R.A."/>
            <person name="Meyers B.C."/>
            <person name="Yi K."/>
            <person name="Kong H."/>
            <person name="Lavrijsen P."/>
            <person name="Sunseri F."/>
            <person name="Falavigna A."/>
            <person name="Ye Y."/>
            <person name="Leebens-Mack J.H."/>
            <person name="Chen G."/>
        </authorList>
    </citation>
    <scope>NUCLEOTIDE SEQUENCE [LARGE SCALE GENOMIC DNA]</scope>
    <source>
        <strain evidence="12">cv. DH0086</strain>
    </source>
</reference>
<dbReference type="SMART" id="SM00499">
    <property type="entry name" value="AAI"/>
    <property type="match status" value="1"/>
</dbReference>
<dbReference type="InterPro" id="IPR036312">
    <property type="entry name" value="Bifun_inhib/LTP/seed_sf"/>
</dbReference>
<accession>A0A5P1F875</accession>
<gene>
    <name evidence="11" type="ORF">A4U43_C03F5170</name>
</gene>
<dbReference type="FunFam" id="1.10.110.10:FF:000001">
    <property type="entry name" value="Bifunctional inhibitor/lipid-transfer protein/seed storage 2S albumin superfamily protein"/>
    <property type="match status" value="1"/>
</dbReference>
<dbReference type="GO" id="GO:0005886">
    <property type="term" value="C:plasma membrane"/>
    <property type="evidence" value="ECO:0007669"/>
    <property type="project" value="UniProtKB-SubCell"/>
</dbReference>
<dbReference type="SUPFAM" id="SSF47699">
    <property type="entry name" value="Bifunctional inhibitor/lipid-transfer protein/seed storage 2S albumin"/>
    <property type="match status" value="1"/>
</dbReference>
<proteinExistence type="inferred from homology"/>
<dbReference type="CDD" id="cd00010">
    <property type="entry name" value="AAI_LTSS"/>
    <property type="match status" value="1"/>
</dbReference>
<dbReference type="InterPro" id="IPR043325">
    <property type="entry name" value="LTSS"/>
</dbReference>
<dbReference type="Proteomes" id="UP000243459">
    <property type="component" value="Chromosome 3"/>
</dbReference>
<evidence type="ECO:0000256" key="7">
    <source>
        <dbReference type="ARBA" id="ARBA00023288"/>
    </source>
</evidence>
<keyword evidence="6" id="KW-0325">Glycoprotein</keyword>
<dbReference type="OMA" id="AGMTDNK"/>
<dbReference type="EMBL" id="CM007383">
    <property type="protein sequence ID" value="ONK74334.1"/>
    <property type="molecule type" value="Genomic_DNA"/>
</dbReference>
<keyword evidence="7" id="KW-0449">Lipoprotein</keyword>
<evidence type="ECO:0000256" key="1">
    <source>
        <dbReference type="ARBA" id="ARBA00004609"/>
    </source>
</evidence>
<evidence type="ECO:0000256" key="9">
    <source>
        <dbReference type="SAM" id="SignalP"/>
    </source>
</evidence>
<dbReference type="GO" id="GO:0008289">
    <property type="term" value="F:lipid binding"/>
    <property type="evidence" value="ECO:0007669"/>
    <property type="project" value="InterPro"/>
</dbReference>
<evidence type="ECO:0000313" key="11">
    <source>
        <dbReference type="EMBL" id="ONK74334.1"/>
    </source>
</evidence>
<dbReference type="Pfam" id="PF14368">
    <property type="entry name" value="LTP_2"/>
    <property type="match status" value="1"/>
</dbReference>
<evidence type="ECO:0000313" key="12">
    <source>
        <dbReference type="Proteomes" id="UP000243459"/>
    </source>
</evidence>